<dbReference type="Gene3D" id="1.25.40.10">
    <property type="entry name" value="Tetratricopeptide repeat domain"/>
    <property type="match status" value="2"/>
</dbReference>
<dbReference type="InterPro" id="IPR006597">
    <property type="entry name" value="Sel1-like"/>
</dbReference>
<feature type="compositionally biased region" description="Low complexity" evidence="2">
    <location>
        <begin position="314"/>
        <end position="328"/>
    </location>
</feature>
<evidence type="ECO:0000313" key="4">
    <source>
        <dbReference type="Proteomes" id="UP000646827"/>
    </source>
</evidence>
<evidence type="ECO:0000256" key="1">
    <source>
        <dbReference type="ARBA" id="ARBA00022737"/>
    </source>
</evidence>
<feature type="compositionally biased region" description="Acidic residues" evidence="2">
    <location>
        <begin position="136"/>
        <end position="148"/>
    </location>
</feature>
<feature type="region of interest" description="Disordered" evidence="2">
    <location>
        <begin position="280"/>
        <end position="351"/>
    </location>
</feature>
<feature type="compositionally biased region" description="Low complexity" evidence="2">
    <location>
        <begin position="197"/>
        <end position="215"/>
    </location>
</feature>
<dbReference type="PANTHER" id="PTHR46430">
    <property type="entry name" value="PROTEIN SKT5-RELATED"/>
    <property type="match status" value="1"/>
</dbReference>
<evidence type="ECO:0000313" key="3">
    <source>
        <dbReference type="EMBL" id="KAG2225230.1"/>
    </source>
</evidence>
<protein>
    <submittedName>
        <fullName evidence="3">Uncharacterized protein</fullName>
    </submittedName>
</protein>
<proteinExistence type="predicted"/>
<dbReference type="OrthoDB" id="272077at2759"/>
<dbReference type="SMART" id="SM00671">
    <property type="entry name" value="SEL1"/>
    <property type="match status" value="6"/>
</dbReference>
<dbReference type="AlphaFoldDB" id="A0A8H7VLP2"/>
<gene>
    <name evidence="3" type="ORF">INT45_001453</name>
</gene>
<dbReference type="SUPFAM" id="SSF81901">
    <property type="entry name" value="HCP-like"/>
    <property type="match status" value="2"/>
</dbReference>
<dbReference type="InterPro" id="IPR051726">
    <property type="entry name" value="Chitin_Synth_Reg"/>
</dbReference>
<dbReference type="PANTHER" id="PTHR46430:SF1">
    <property type="entry name" value="CHITIN SYNTHASE REGULATOR SKT5-RELATED"/>
    <property type="match status" value="1"/>
</dbReference>
<organism evidence="3 4">
    <name type="scientific">Circinella minor</name>
    <dbReference type="NCBI Taxonomy" id="1195481"/>
    <lineage>
        <taxon>Eukaryota</taxon>
        <taxon>Fungi</taxon>
        <taxon>Fungi incertae sedis</taxon>
        <taxon>Mucoromycota</taxon>
        <taxon>Mucoromycotina</taxon>
        <taxon>Mucoromycetes</taxon>
        <taxon>Mucorales</taxon>
        <taxon>Lichtheimiaceae</taxon>
        <taxon>Circinella</taxon>
    </lineage>
</organism>
<sequence length="724" mass="81460">YYYYWNYSFRSNQQQQQHPQQLRRAKPLPQIPGSIEPIFPQSTVPYYGSVSNFPPPSVGPPISNVGQSPYSSLIMLPPSTIQSKRHSFSEQAINEKTHLIRNAELQPQQQEMHRQYSIDIGSSSNIAIGESTKIEEEEAGEEGNEIEETTAATTTQKPFDPSYEPVTTGNNNNNKVFQIPNTHDDDLVVSTTATRSSSCLSPSTASPATPTYQTTVAPSKIPSPWGSMVSLCLRDNEEDQKVPISPIAVATFTTEPQPIVMEEQEEQKRLSAVVTDLTQLPLTDPVPSSPVGVMNKKQSLPTQAPLVASSIPTSEDNNSNNNNDNNNEPATRRAEEQRQQQQDPSFSFDKPPRFSYIVASYSLTHQKDAVKTYRRMASKTKNKQVQLAYAKYLLDVARLYEENTTTRQRLLNEGKYWISRLAKKKIWEAVFLNGKHYLEANQHAKAIRCFEKAAKHGYSGAYLALAERAEEQNDWTKALACYRSAADGHPEANYKMGMVLLRQRMNPIQVLQKAARDGKTIESGKAALVLSNIYAHILKTSEHVEKDELKAFRYLKQAFQFDLIEAVHRMGQVYLYGLYGQSKDVWRGYQCFMKAAEEGYDLAMLDLAKVYEKGIQGFLSQQPEAAFRWCQRAAERGLKEAEYMLGTYYEIGVGISIDYPRALEYFGKAASKGHVEAAGKLNLPVTIASSSSTTSLTLSENNNNKKLQVSLMQQQQKHERCYIM</sequence>
<evidence type="ECO:0000256" key="2">
    <source>
        <dbReference type="SAM" id="MobiDB-lite"/>
    </source>
</evidence>
<feature type="region of interest" description="Disordered" evidence="2">
    <location>
        <begin position="197"/>
        <end position="217"/>
    </location>
</feature>
<comment type="caution">
    <text evidence="3">The sequence shown here is derived from an EMBL/GenBank/DDBJ whole genome shotgun (WGS) entry which is preliminary data.</text>
</comment>
<keyword evidence="1" id="KW-0677">Repeat</keyword>
<dbReference type="EMBL" id="JAEPRB010000030">
    <property type="protein sequence ID" value="KAG2225230.1"/>
    <property type="molecule type" value="Genomic_DNA"/>
</dbReference>
<accession>A0A8H7VLP2</accession>
<feature type="non-terminal residue" evidence="3">
    <location>
        <position position="1"/>
    </location>
</feature>
<feature type="region of interest" description="Disordered" evidence="2">
    <location>
        <begin position="136"/>
        <end position="160"/>
    </location>
</feature>
<dbReference type="Pfam" id="PF08238">
    <property type="entry name" value="Sel1"/>
    <property type="match status" value="5"/>
</dbReference>
<reference evidence="3 4" key="1">
    <citation type="submission" date="2020-12" db="EMBL/GenBank/DDBJ databases">
        <title>Metabolic potential, ecology and presence of endohyphal bacteria is reflected in genomic diversity of Mucoromycotina.</title>
        <authorList>
            <person name="Muszewska A."/>
            <person name="Okrasinska A."/>
            <person name="Steczkiewicz K."/>
            <person name="Drgas O."/>
            <person name="Orlowska M."/>
            <person name="Perlinska-Lenart U."/>
            <person name="Aleksandrzak-Piekarczyk T."/>
            <person name="Szatraj K."/>
            <person name="Zielenkiewicz U."/>
            <person name="Pilsyk S."/>
            <person name="Malc E."/>
            <person name="Mieczkowski P."/>
            <person name="Kruszewska J.S."/>
            <person name="Biernat P."/>
            <person name="Pawlowska J."/>
        </authorList>
    </citation>
    <scope>NUCLEOTIDE SEQUENCE [LARGE SCALE GENOMIC DNA]</scope>
    <source>
        <strain evidence="3 4">CBS 142.35</strain>
    </source>
</reference>
<name>A0A8H7VLP2_9FUNG</name>
<dbReference type="Proteomes" id="UP000646827">
    <property type="component" value="Unassembled WGS sequence"/>
</dbReference>
<keyword evidence="4" id="KW-1185">Reference proteome</keyword>
<dbReference type="InterPro" id="IPR011990">
    <property type="entry name" value="TPR-like_helical_dom_sf"/>
</dbReference>